<keyword evidence="1 5" id="KW-0489">Methyltransferase</keyword>
<comment type="caution">
    <text evidence="5">The sequence shown here is derived from an EMBL/GenBank/DDBJ whole genome shotgun (WGS) entry which is preliminary data.</text>
</comment>
<proteinExistence type="predicted"/>
<organism evidence="5 6">
    <name type="scientific">Lacrimispora defluvii</name>
    <dbReference type="NCBI Taxonomy" id="2719233"/>
    <lineage>
        <taxon>Bacteria</taxon>
        <taxon>Bacillati</taxon>
        <taxon>Bacillota</taxon>
        <taxon>Clostridia</taxon>
        <taxon>Lachnospirales</taxon>
        <taxon>Lachnospiraceae</taxon>
        <taxon>Lacrimispora</taxon>
    </lineage>
</organism>
<sequence>MEAVLKKEITDLGYDITLVEDGRVTFLGDDEAICRANVFLRTAERVLLKAGSFHADSFEELFQATKKIPWEEYIPADGKFWVAKASSIKSKLFSPSDIQSIMKKAMVERMKGAYKVEWFEENGASYPLRVFLYKDQVTVGIDTTGDSLHKRGYRTLTSKAPITETLAAALIMLTPWNKDRILVDPFCGSGTFVIEAAMMAANIAPGMNRSFLSEDWKNIIPRKCWYDTMDEANDLVDNDVKVDIQGYDIDPEIVKAARANAESAGVDHLIHFQQRSVEALSHPKKYGFIITNPPYGERLEEKENLPKLYRQIGERYAALDAWSLYMITAYEDAERYIGRKADKNRKIYNGMMKTYFYQFMGPRPPKRKAGDEFEK</sequence>
<dbReference type="GO" id="GO:0008168">
    <property type="term" value="F:methyltransferase activity"/>
    <property type="evidence" value="ECO:0007669"/>
    <property type="project" value="UniProtKB-KW"/>
</dbReference>
<dbReference type="Gene3D" id="3.30.2130.30">
    <property type="match status" value="1"/>
</dbReference>
<feature type="domain" description="THUMP" evidence="4">
    <location>
        <begin position="32"/>
        <end position="143"/>
    </location>
</feature>
<evidence type="ECO:0000256" key="2">
    <source>
        <dbReference type="ARBA" id="ARBA00022679"/>
    </source>
</evidence>
<dbReference type="GO" id="GO:0032259">
    <property type="term" value="P:methylation"/>
    <property type="evidence" value="ECO:0007669"/>
    <property type="project" value="UniProtKB-KW"/>
</dbReference>
<dbReference type="PROSITE" id="PS51165">
    <property type="entry name" value="THUMP"/>
    <property type="match status" value="1"/>
</dbReference>
<keyword evidence="6" id="KW-1185">Reference proteome</keyword>
<dbReference type="PROSITE" id="PS00092">
    <property type="entry name" value="N6_MTASE"/>
    <property type="match status" value="1"/>
</dbReference>
<dbReference type="PANTHER" id="PTHR47313:SF1">
    <property type="entry name" value="RIBOSOMAL RNA LARGE SUBUNIT METHYLTRANSFERASE K_L"/>
    <property type="match status" value="1"/>
</dbReference>
<evidence type="ECO:0000313" key="5">
    <source>
        <dbReference type="EMBL" id="NNJ29757.1"/>
    </source>
</evidence>
<keyword evidence="3" id="KW-0694">RNA-binding</keyword>
<reference evidence="5 6" key="1">
    <citation type="submission" date="2020-03" db="EMBL/GenBank/DDBJ databases">
        <title>Genome Sequence of industrial isolate, B5A.</title>
        <authorList>
            <person name="Sharma S."/>
            <person name="Patil P.B."/>
            <person name="Korpole S."/>
        </authorList>
    </citation>
    <scope>NUCLEOTIDE SEQUENCE [LARGE SCALE GENOMIC DNA]</scope>
    <source>
        <strain evidence="5 6">PI-S10-B5A</strain>
    </source>
</reference>
<name>A0ABX1VMX3_9FIRM</name>
<dbReference type="Pfam" id="PF02926">
    <property type="entry name" value="THUMP"/>
    <property type="match status" value="1"/>
</dbReference>
<dbReference type="Pfam" id="PF22020">
    <property type="entry name" value="RlmL_1st"/>
    <property type="match status" value="1"/>
</dbReference>
<dbReference type="InterPro" id="IPR029063">
    <property type="entry name" value="SAM-dependent_MTases_sf"/>
</dbReference>
<dbReference type="EMBL" id="JAAOXG010000016">
    <property type="protein sequence ID" value="NNJ29757.1"/>
    <property type="molecule type" value="Genomic_DNA"/>
</dbReference>
<dbReference type="InterPro" id="IPR054170">
    <property type="entry name" value="RlmL_1st"/>
</dbReference>
<dbReference type="InterPro" id="IPR000241">
    <property type="entry name" value="RlmKL-like_Mtase"/>
</dbReference>
<dbReference type="InterPro" id="IPR053943">
    <property type="entry name" value="RlmKL-like_Mtase_CS"/>
</dbReference>
<dbReference type="SUPFAM" id="SSF53335">
    <property type="entry name" value="S-adenosyl-L-methionine-dependent methyltransferases"/>
    <property type="match status" value="1"/>
</dbReference>
<evidence type="ECO:0000256" key="1">
    <source>
        <dbReference type="ARBA" id="ARBA00022603"/>
    </source>
</evidence>
<dbReference type="InterPro" id="IPR004114">
    <property type="entry name" value="THUMP_dom"/>
</dbReference>
<keyword evidence="2" id="KW-0808">Transferase</keyword>
<gene>
    <name evidence="5" type="ORF">G9470_08080</name>
</gene>
<evidence type="ECO:0000313" key="6">
    <source>
        <dbReference type="Proteomes" id="UP000539052"/>
    </source>
</evidence>
<dbReference type="PROSITE" id="PS01261">
    <property type="entry name" value="UPF0020"/>
    <property type="match status" value="1"/>
</dbReference>
<dbReference type="Pfam" id="PF01170">
    <property type="entry name" value="UPF0020"/>
    <property type="match status" value="1"/>
</dbReference>
<accession>A0ABX1VMX3</accession>
<dbReference type="CDD" id="cd11715">
    <property type="entry name" value="THUMP_AdoMetMT"/>
    <property type="match status" value="1"/>
</dbReference>
<dbReference type="SMART" id="SM00981">
    <property type="entry name" value="THUMP"/>
    <property type="match status" value="1"/>
</dbReference>
<evidence type="ECO:0000256" key="3">
    <source>
        <dbReference type="PROSITE-ProRule" id="PRU00529"/>
    </source>
</evidence>
<evidence type="ECO:0000259" key="4">
    <source>
        <dbReference type="PROSITE" id="PS51165"/>
    </source>
</evidence>
<protein>
    <submittedName>
        <fullName evidence="5">Class I SAM-dependent RNA methyltransferase</fullName>
    </submittedName>
</protein>
<dbReference type="InterPro" id="IPR002052">
    <property type="entry name" value="DNA_methylase_N6_adenine_CS"/>
</dbReference>
<dbReference type="PANTHER" id="PTHR47313">
    <property type="entry name" value="RIBOSOMAL RNA LARGE SUBUNIT METHYLTRANSFERASE K/L"/>
    <property type="match status" value="1"/>
</dbReference>
<dbReference type="Gene3D" id="3.40.50.150">
    <property type="entry name" value="Vaccinia Virus protein VP39"/>
    <property type="match status" value="1"/>
</dbReference>
<dbReference type="Proteomes" id="UP000539052">
    <property type="component" value="Unassembled WGS sequence"/>
</dbReference>